<dbReference type="Proteomes" id="UP000291404">
    <property type="component" value="Unassembled WGS sequence"/>
</dbReference>
<comment type="caution">
    <text evidence="2">The sequence shown here is derived from an EMBL/GenBank/DDBJ whole genome shotgun (WGS) entry which is preliminary data.</text>
</comment>
<dbReference type="VEuPathDB" id="MicrosporidiaDB:CWI39_1278p0020"/>
<organism evidence="2 3">
    <name type="scientific">Hamiltosporidium magnivora</name>
    <dbReference type="NCBI Taxonomy" id="148818"/>
    <lineage>
        <taxon>Eukaryota</taxon>
        <taxon>Fungi</taxon>
        <taxon>Fungi incertae sedis</taxon>
        <taxon>Microsporidia</taxon>
        <taxon>Dubosqiidae</taxon>
        <taxon>Hamiltosporidium</taxon>
    </lineage>
</organism>
<sequence length="270" mass="31310">MENDSPKAQISNTPKQFWQYLVLTTTYTSAILISISVAIMRLQHTFKFPENVSFNPQNLIGTIGLTICVVSLFSFLIKPLQTTLKYIFEETEDKDNFKKNINYVIRSQFFIPIFYILVVFLLCESGFWLGWKTLFFIFNILIDLFINLKNIDLGFNMYIVSAIFGLISCILLKDLSSLLILITIKAMVYLYDKFKKTNQNIFDEEKGVSNRIRICSFLILLNIYIAGYFIMIKPETIKIHEKGWSTIIGIYNLLKSIILPNISKVFTSVF</sequence>
<accession>A0A4Q9KZP9</accession>
<keyword evidence="3" id="KW-1185">Reference proteome</keyword>
<feature type="transmembrane region" description="Helical" evidence="1">
    <location>
        <begin position="103"/>
        <end position="122"/>
    </location>
</feature>
<feature type="transmembrane region" description="Helical" evidence="1">
    <location>
        <begin position="158"/>
        <end position="191"/>
    </location>
</feature>
<dbReference type="VEuPathDB" id="MicrosporidiaDB:CWI36_1611p0010"/>
<proteinExistence type="predicted"/>
<dbReference type="AlphaFoldDB" id="A0A4Q9KZP9"/>
<gene>
    <name evidence="2" type="ORF">CWI36_1611p0010</name>
</gene>
<reference evidence="2 3" key="1">
    <citation type="submission" date="2017-12" db="EMBL/GenBank/DDBJ databases">
        <authorList>
            <person name="Pombert J.-F."/>
            <person name="Haag K.L."/>
            <person name="Ebert D."/>
        </authorList>
    </citation>
    <scope>NUCLEOTIDE SEQUENCE [LARGE SCALE GENOMIC DNA]</scope>
    <source>
        <strain evidence="2">BE-OM-2</strain>
    </source>
</reference>
<feature type="transmembrane region" description="Helical" evidence="1">
    <location>
        <begin position="211"/>
        <end position="232"/>
    </location>
</feature>
<keyword evidence="1" id="KW-0472">Membrane</keyword>
<feature type="transmembrane region" description="Helical" evidence="1">
    <location>
        <begin position="20"/>
        <end position="39"/>
    </location>
</feature>
<keyword evidence="1" id="KW-1133">Transmembrane helix</keyword>
<evidence type="ECO:0000313" key="2">
    <source>
        <dbReference type="EMBL" id="TBU00523.1"/>
    </source>
</evidence>
<feature type="transmembrane region" description="Helical" evidence="1">
    <location>
        <begin position="59"/>
        <end position="77"/>
    </location>
</feature>
<dbReference type="EMBL" id="PITI01001611">
    <property type="protein sequence ID" value="TBU00523.1"/>
    <property type="molecule type" value="Genomic_DNA"/>
</dbReference>
<evidence type="ECO:0000313" key="3">
    <source>
        <dbReference type="Proteomes" id="UP000291404"/>
    </source>
</evidence>
<keyword evidence="1" id="KW-0812">Transmembrane</keyword>
<evidence type="ECO:0000256" key="1">
    <source>
        <dbReference type="SAM" id="Phobius"/>
    </source>
</evidence>
<name>A0A4Q9KZP9_9MICR</name>
<protein>
    <submittedName>
        <fullName evidence="2">Uncharacterized protein</fullName>
    </submittedName>
</protein>